<accession>X1SU30</accession>
<protein>
    <submittedName>
        <fullName evidence="1">Uncharacterized protein</fullName>
    </submittedName>
</protein>
<evidence type="ECO:0000313" key="1">
    <source>
        <dbReference type="EMBL" id="GAI96562.1"/>
    </source>
</evidence>
<reference evidence="1" key="1">
    <citation type="journal article" date="2014" name="Front. Microbiol.">
        <title>High frequency of phylogenetically diverse reductive dehalogenase-homologous genes in deep subseafloor sedimentary metagenomes.</title>
        <authorList>
            <person name="Kawai M."/>
            <person name="Futagami T."/>
            <person name="Toyoda A."/>
            <person name="Takaki Y."/>
            <person name="Nishi S."/>
            <person name="Hori S."/>
            <person name="Arai W."/>
            <person name="Tsubouchi T."/>
            <person name="Morono Y."/>
            <person name="Uchiyama I."/>
            <person name="Ito T."/>
            <person name="Fujiyama A."/>
            <person name="Inagaki F."/>
            <person name="Takami H."/>
        </authorList>
    </citation>
    <scope>NUCLEOTIDE SEQUENCE</scope>
    <source>
        <strain evidence="1">Expedition CK06-06</strain>
    </source>
</reference>
<organism evidence="1">
    <name type="scientific">marine sediment metagenome</name>
    <dbReference type="NCBI Taxonomy" id="412755"/>
    <lineage>
        <taxon>unclassified sequences</taxon>
        <taxon>metagenomes</taxon>
        <taxon>ecological metagenomes</taxon>
    </lineage>
</organism>
<proteinExistence type="predicted"/>
<gene>
    <name evidence="1" type="ORF">S12H4_31268</name>
</gene>
<comment type="caution">
    <text evidence="1">The sequence shown here is derived from an EMBL/GenBank/DDBJ whole genome shotgun (WGS) entry which is preliminary data.</text>
</comment>
<dbReference type="AlphaFoldDB" id="X1SU30"/>
<dbReference type="EMBL" id="BARW01018233">
    <property type="protein sequence ID" value="GAI96562.1"/>
    <property type="molecule type" value="Genomic_DNA"/>
</dbReference>
<sequence>MICLKCKCGEEIEITVPMFVNNEGDFICKSCYERKKKINGFIATAEDYIRKLEHMIERNRLKRRINDQLDRLIDDHIELLRELKSTRKPLTKERKDYFLNKLEERQEEIHKMLFSSIKSIVNPK</sequence>
<name>X1SU30_9ZZZZ</name>